<accession>A0A415L598</accession>
<protein>
    <submittedName>
        <fullName evidence="1">Abi family protein</fullName>
    </submittedName>
</protein>
<sequence>MDKDTILYATVDEQIEKLKKQGLIINSLDFARSELALYGYSNLIKSYRDPYMIMSEEGSKSYRSGITFEQIQSLYILDKNLRNAVMASMLDLEEYVKEAAADVIAYKYGTNQNDYLQYRNYVNKKKRKQRFTLPAILDTLKNTLNTDKNPIAHYSQKYGVVPPWILFKSVYFSTIVNFINLFKHEEQLALAQKMYDATTLNIPDTALISLMMDTLFICIEYRNLSAHGGRVYNHECSSRLRPPADANNLHGFSQLLFLLNMLRYQQPFENLSEALNLQLSRHCSMYPEDITYLGQILNINIIQRTPVWISSKSSKYHMDQHCCGIKKPIELELSDAQKQGFQPCKKCCHKDV</sequence>
<dbReference type="EMBL" id="QROS01000016">
    <property type="protein sequence ID" value="RHL43716.1"/>
    <property type="molecule type" value="Genomic_DNA"/>
</dbReference>
<evidence type="ECO:0000313" key="1">
    <source>
        <dbReference type="EMBL" id="RHL43716.1"/>
    </source>
</evidence>
<dbReference type="InterPro" id="IPR011664">
    <property type="entry name" value="Abi_system_AbiD/AbiF-like"/>
</dbReference>
<dbReference type="Proteomes" id="UP000285897">
    <property type="component" value="Unassembled WGS sequence"/>
</dbReference>
<dbReference type="AlphaFoldDB" id="A0A415L598"/>
<evidence type="ECO:0000313" key="2">
    <source>
        <dbReference type="Proteomes" id="UP000285897"/>
    </source>
</evidence>
<reference evidence="1 2" key="1">
    <citation type="submission" date="2018-08" db="EMBL/GenBank/DDBJ databases">
        <title>A genome reference for cultivated species of the human gut microbiota.</title>
        <authorList>
            <person name="Zou Y."/>
            <person name="Xue W."/>
            <person name="Luo G."/>
        </authorList>
    </citation>
    <scope>NUCLEOTIDE SEQUENCE [LARGE SCALE GENOMIC DNA]</scope>
    <source>
        <strain evidence="1 2">AF37-6AC</strain>
    </source>
</reference>
<gene>
    <name evidence="1" type="ORF">DW021_15485</name>
</gene>
<dbReference type="Pfam" id="PF07751">
    <property type="entry name" value="Abi_2"/>
    <property type="match status" value="1"/>
</dbReference>
<proteinExistence type="predicted"/>
<dbReference type="RefSeq" id="WP_118393455.1">
    <property type="nucleotide sequence ID" value="NZ_QROS01000016.1"/>
</dbReference>
<organism evidence="1 2">
    <name type="scientific">Blautia obeum</name>
    <dbReference type="NCBI Taxonomy" id="40520"/>
    <lineage>
        <taxon>Bacteria</taxon>
        <taxon>Bacillati</taxon>
        <taxon>Bacillota</taxon>
        <taxon>Clostridia</taxon>
        <taxon>Lachnospirales</taxon>
        <taxon>Lachnospiraceae</taxon>
        <taxon>Blautia</taxon>
    </lineage>
</organism>
<comment type="caution">
    <text evidence="1">The sequence shown here is derived from an EMBL/GenBank/DDBJ whole genome shotgun (WGS) entry which is preliminary data.</text>
</comment>
<name>A0A415L598_9FIRM</name>